<accession>A0A0F0KQ09</accession>
<reference evidence="1 2" key="1">
    <citation type="submission" date="2015-02" db="EMBL/GenBank/DDBJ databases">
        <title>Draft genome sequences of ten Microbacterium spp. with emphasis on heavy metal contaminated environments.</title>
        <authorList>
            <person name="Corretto E."/>
        </authorList>
    </citation>
    <scope>NUCLEOTIDE SEQUENCE [LARGE SCALE GENOMIC DNA]</scope>
    <source>
        <strain evidence="1 2">BEL163</strain>
    </source>
</reference>
<proteinExistence type="predicted"/>
<gene>
    <name evidence="1" type="ORF">RN51_01709</name>
</gene>
<dbReference type="AlphaFoldDB" id="A0A0F0KQ09"/>
<dbReference type="Proteomes" id="UP000033725">
    <property type="component" value="Unassembled WGS sequence"/>
</dbReference>
<comment type="caution">
    <text evidence="1">The sequence shown here is derived from an EMBL/GenBank/DDBJ whole genome shotgun (WGS) entry which is preliminary data.</text>
</comment>
<dbReference type="RefSeq" id="WP_045263607.1">
    <property type="nucleotide sequence ID" value="NZ_JYIV01000024.1"/>
</dbReference>
<sequence>MHVGHSSQTEDDQALTADLHEWLTGNRQVEGLLDDYMFRGNVPPWYSELLSNLTLLCGGDMVEAAFVDMDVDTYMVSVRVVTTHRIVEAQATGRREARDLECRAVSRRGVSEVRTEEPFGLVDRDERRTWPGVFALTVTVEGFDEPLRLAPSNQSSFGARQPDMNALTRSFLTNLDG</sequence>
<dbReference type="EMBL" id="JYIV01000024">
    <property type="protein sequence ID" value="KJL22963.1"/>
    <property type="molecule type" value="Genomic_DNA"/>
</dbReference>
<evidence type="ECO:0000313" key="1">
    <source>
        <dbReference type="EMBL" id="KJL22963.1"/>
    </source>
</evidence>
<name>A0A0F0KQ09_9MICO</name>
<dbReference type="OrthoDB" id="9825215at2"/>
<evidence type="ECO:0000313" key="2">
    <source>
        <dbReference type="Proteomes" id="UP000033725"/>
    </source>
</evidence>
<protein>
    <submittedName>
        <fullName evidence="1">Uncharacterized protein</fullName>
    </submittedName>
</protein>
<dbReference type="PATRIC" id="fig|82380.10.peg.1718"/>
<organism evidence="1 2">
    <name type="scientific">Microbacterium oxydans</name>
    <dbReference type="NCBI Taxonomy" id="82380"/>
    <lineage>
        <taxon>Bacteria</taxon>
        <taxon>Bacillati</taxon>
        <taxon>Actinomycetota</taxon>
        <taxon>Actinomycetes</taxon>
        <taxon>Micrococcales</taxon>
        <taxon>Microbacteriaceae</taxon>
        <taxon>Microbacterium</taxon>
    </lineage>
</organism>